<comment type="caution">
    <text evidence="1">The sequence shown here is derived from an EMBL/GenBank/DDBJ whole genome shotgun (WGS) entry which is preliminary data.</text>
</comment>
<dbReference type="Proteomes" id="UP000003327">
    <property type="component" value="Unassembled WGS sequence"/>
</dbReference>
<dbReference type="EMBL" id="ACVA01000033">
    <property type="protein sequence ID" value="EEX18545.1"/>
    <property type="molecule type" value="Genomic_DNA"/>
</dbReference>
<dbReference type="HOGENOM" id="CLU_2827657_0_0_10"/>
<keyword evidence="2" id="KW-1185">Reference proteome</keyword>
<organism evidence="1 2">
    <name type="scientific">Prevotella veroralis F0319</name>
    <dbReference type="NCBI Taxonomy" id="649761"/>
    <lineage>
        <taxon>Bacteria</taxon>
        <taxon>Pseudomonadati</taxon>
        <taxon>Bacteroidota</taxon>
        <taxon>Bacteroidia</taxon>
        <taxon>Bacteroidales</taxon>
        <taxon>Prevotellaceae</taxon>
        <taxon>Prevotella</taxon>
    </lineage>
</organism>
<name>C9MPE9_9BACT</name>
<gene>
    <name evidence="1" type="ORF">HMPREF0973_01489</name>
</gene>
<sequence>MHQRDAPFVCKQYYSRLLSIRRGGGDEASLNTEYTDGTKPKGDTEFLKEHGNLQRQTPKCNSKFKVQNSKL</sequence>
<dbReference type="AlphaFoldDB" id="C9MPE9"/>
<reference evidence="1 2" key="1">
    <citation type="submission" date="2009-09" db="EMBL/GenBank/DDBJ databases">
        <authorList>
            <person name="Weinstock G."/>
            <person name="Sodergren E."/>
            <person name="Clifton S."/>
            <person name="Fulton L."/>
            <person name="Fulton B."/>
            <person name="Courtney L."/>
            <person name="Fronick C."/>
            <person name="Harrison M."/>
            <person name="Strong C."/>
            <person name="Farmer C."/>
            <person name="Delahaunty K."/>
            <person name="Markovic C."/>
            <person name="Hall O."/>
            <person name="Minx P."/>
            <person name="Tomlinson C."/>
            <person name="Mitreva M."/>
            <person name="Nelson J."/>
            <person name="Hou S."/>
            <person name="Wollam A."/>
            <person name="Pepin K.H."/>
            <person name="Johnson M."/>
            <person name="Bhonagiri V."/>
            <person name="Nash W.E."/>
            <person name="Warren W."/>
            <person name="Chinwalla A."/>
            <person name="Mardis E.R."/>
            <person name="Wilson R.K."/>
        </authorList>
    </citation>
    <scope>NUCLEOTIDE SEQUENCE [LARGE SCALE GENOMIC DNA]</scope>
    <source>
        <strain evidence="1 2">F0319</strain>
    </source>
</reference>
<protein>
    <submittedName>
        <fullName evidence="1">Uncharacterized protein</fullName>
    </submittedName>
</protein>
<proteinExistence type="predicted"/>
<dbReference type="STRING" id="649761.HMPREF0973_01489"/>
<accession>C9MPE9</accession>
<evidence type="ECO:0000313" key="2">
    <source>
        <dbReference type="Proteomes" id="UP000003327"/>
    </source>
</evidence>
<evidence type="ECO:0000313" key="1">
    <source>
        <dbReference type="EMBL" id="EEX18545.1"/>
    </source>
</evidence>